<feature type="signal peptide" evidence="1">
    <location>
        <begin position="1"/>
        <end position="17"/>
    </location>
</feature>
<evidence type="ECO:0000313" key="3">
    <source>
        <dbReference type="Proteomes" id="UP000319700"/>
    </source>
</evidence>
<gene>
    <name evidence="2" type="ORF">EAH81_19875</name>
</gene>
<protein>
    <recommendedName>
        <fullName evidence="4">DUF4468 domain-containing protein</fullName>
    </recommendedName>
</protein>
<evidence type="ECO:0000313" key="2">
    <source>
        <dbReference type="EMBL" id="TPG36333.1"/>
    </source>
</evidence>
<dbReference type="AlphaFoldDB" id="A0A502EF48"/>
<feature type="chain" id="PRO_5021213501" description="DUF4468 domain-containing protein" evidence="1">
    <location>
        <begin position="18"/>
        <end position="196"/>
    </location>
</feature>
<dbReference type="Proteomes" id="UP000319700">
    <property type="component" value="Unassembled WGS sequence"/>
</dbReference>
<evidence type="ECO:0000256" key="1">
    <source>
        <dbReference type="SAM" id="SignalP"/>
    </source>
</evidence>
<dbReference type="OrthoDB" id="1338807at2"/>
<keyword evidence="3" id="KW-1185">Reference proteome</keyword>
<sequence length="196" mass="22515">MKKLLILLLFTFSSSFAQNSYIVDKKGTKTFIRGELTDVLLVDKRISYVNVGKSWEKYIKFKDLDYAVIGPSLLKSFHLNQQKRAEVYFVFGEKTDKKLIGVATTTTTTQGTMSSSTTLYELYVIDNNETVIEQIITRSGKSEEKIEQRGKIAAMIRKHFPDCPDLITKLEKYDVADERNETILSFFSDTEYINCK</sequence>
<accession>A0A502EF48</accession>
<reference evidence="2 3" key="1">
    <citation type="journal article" date="2019" name="Environ. Microbiol.">
        <title>Species interactions and distinct microbial communities in high Arctic permafrost affected cryosols are associated with the CH4 and CO2 gas fluxes.</title>
        <authorList>
            <person name="Altshuler I."/>
            <person name="Hamel J."/>
            <person name="Turney S."/>
            <person name="Magnuson E."/>
            <person name="Levesque R."/>
            <person name="Greer C."/>
            <person name="Whyte L.G."/>
        </authorList>
    </citation>
    <scope>NUCLEOTIDE SEQUENCE [LARGE SCALE GENOMIC DNA]</scope>
    <source>
        <strain evidence="2 3">42</strain>
    </source>
</reference>
<dbReference type="EMBL" id="RCZH01000014">
    <property type="protein sequence ID" value="TPG36333.1"/>
    <property type="molecule type" value="Genomic_DNA"/>
</dbReference>
<dbReference type="RefSeq" id="WP_140510331.1">
    <property type="nucleotide sequence ID" value="NZ_RCZH01000014.1"/>
</dbReference>
<proteinExistence type="predicted"/>
<comment type="caution">
    <text evidence="2">The sequence shown here is derived from an EMBL/GenBank/DDBJ whole genome shotgun (WGS) entry which is preliminary data.</text>
</comment>
<organism evidence="2 3">
    <name type="scientific">Flavobacterium pectinovorum</name>
    <dbReference type="NCBI Taxonomy" id="29533"/>
    <lineage>
        <taxon>Bacteria</taxon>
        <taxon>Pseudomonadati</taxon>
        <taxon>Bacteroidota</taxon>
        <taxon>Flavobacteriia</taxon>
        <taxon>Flavobacteriales</taxon>
        <taxon>Flavobacteriaceae</taxon>
        <taxon>Flavobacterium</taxon>
    </lineage>
</organism>
<name>A0A502EF48_9FLAO</name>
<evidence type="ECO:0008006" key="4">
    <source>
        <dbReference type="Google" id="ProtNLM"/>
    </source>
</evidence>
<keyword evidence="1" id="KW-0732">Signal</keyword>